<dbReference type="PANTHER" id="PTHR47447">
    <property type="entry name" value="OS03G0856100 PROTEIN"/>
    <property type="match status" value="1"/>
</dbReference>
<name>A0A812V417_9DINO</name>
<evidence type="ECO:0000256" key="2">
    <source>
        <dbReference type="SAM" id="SignalP"/>
    </source>
</evidence>
<evidence type="ECO:0000313" key="4">
    <source>
        <dbReference type="Proteomes" id="UP000604046"/>
    </source>
</evidence>
<dbReference type="Gene3D" id="1.25.40.10">
    <property type="entry name" value="Tetratricopeptide repeat domain"/>
    <property type="match status" value="2"/>
</dbReference>
<dbReference type="EMBL" id="CAJNDS010002818">
    <property type="protein sequence ID" value="CAE7608546.1"/>
    <property type="molecule type" value="Genomic_DNA"/>
</dbReference>
<protein>
    <submittedName>
        <fullName evidence="3">PPR4 protein</fullName>
    </submittedName>
</protein>
<evidence type="ECO:0000313" key="3">
    <source>
        <dbReference type="EMBL" id="CAE7608546.1"/>
    </source>
</evidence>
<keyword evidence="4" id="KW-1185">Reference proteome</keyword>
<comment type="caution">
    <text evidence="3">The sequence shown here is derived from an EMBL/GenBank/DDBJ whole genome shotgun (WGS) entry which is preliminary data.</text>
</comment>
<evidence type="ECO:0000256" key="1">
    <source>
        <dbReference type="ARBA" id="ARBA00022737"/>
    </source>
</evidence>
<proteinExistence type="predicted"/>
<dbReference type="AlphaFoldDB" id="A0A812V417"/>
<keyword evidence="2" id="KW-0732">Signal</keyword>
<gene>
    <name evidence="3" type="primary">PPR4</name>
    <name evidence="3" type="ORF">SNAT2548_LOCUS34596</name>
</gene>
<dbReference type="PANTHER" id="PTHR47447:SF21">
    <property type="entry name" value="PENTACOTRIPEPTIDE-REPEAT REGION OF PRORP DOMAIN-CONTAINING PROTEIN"/>
    <property type="match status" value="1"/>
</dbReference>
<accession>A0A812V417</accession>
<keyword evidence="1" id="KW-0677">Repeat</keyword>
<feature type="chain" id="PRO_5032389117" evidence="2">
    <location>
        <begin position="32"/>
        <end position="352"/>
    </location>
</feature>
<dbReference type="InterPro" id="IPR011990">
    <property type="entry name" value="TPR-like_helical_dom_sf"/>
</dbReference>
<dbReference type="Proteomes" id="UP000604046">
    <property type="component" value="Unassembled WGS sequence"/>
</dbReference>
<organism evidence="3 4">
    <name type="scientific">Symbiodinium natans</name>
    <dbReference type="NCBI Taxonomy" id="878477"/>
    <lineage>
        <taxon>Eukaryota</taxon>
        <taxon>Sar</taxon>
        <taxon>Alveolata</taxon>
        <taxon>Dinophyceae</taxon>
        <taxon>Suessiales</taxon>
        <taxon>Symbiodiniaceae</taxon>
        <taxon>Symbiodinium</taxon>
    </lineage>
</organism>
<sequence>MPRASHIPQRPSVWTTGAFPLGLFLLSCLKAGAPSFAPSGGKAGRHGNIEPKSRLRAAGAGQRAQPEERVAPLSPAEGILCNQLAEYAQASNWSAVEAAFSGYSGTARAVFSKVISAAFRCGQYERGIEVYQKFHELGVPKTIYIYAHAIRLFAKTGNSALVEKTWAEALDTKGVGHLLASSRLYAAAEDGDMVTAAAVLDRMVRAALQPDLRHFAPAVRACSNADDDSNYKVASYFMDKLGEGRIAPDALLFSTLIKSYRRADLEYVTSAYKKMKDFGIQPDRSVAEAYLTTLLQLSPGMVKDRMDVYLKQVSQDRLLACREALEDLGEAEVELSSFCRVVKSALGAILEE</sequence>
<reference evidence="3" key="1">
    <citation type="submission" date="2021-02" db="EMBL/GenBank/DDBJ databases">
        <authorList>
            <person name="Dougan E. K."/>
            <person name="Rhodes N."/>
            <person name="Thang M."/>
            <person name="Chan C."/>
        </authorList>
    </citation>
    <scope>NUCLEOTIDE SEQUENCE</scope>
</reference>
<dbReference type="OrthoDB" id="185373at2759"/>
<dbReference type="PROSITE" id="PS51257">
    <property type="entry name" value="PROKAR_LIPOPROTEIN"/>
    <property type="match status" value="1"/>
</dbReference>
<feature type="signal peptide" evidence="2">
    <location>
        <begin position="1"/>
        <end position="31"/>
    </location>
</feature>